<dbReference type="PANTHER" id="PTHR12684">
    <property type="entry name" value="PUTATIVE PHOSPHOTRANSFERASE"/>
    <property type="match status" value="1"/>
</dbReference>
<dbReference type="GO" id="GO:0006388">
    <property type="term" value="P:tRNA splicing, via endonucleolytic cleavage and ligation"/>
    <property type="evidence" value="ECO:0007669"/>
    <property type="project" value="TreeGrafter"/>
</dbReference>
<reference evidence="9" key="1">
    <citation type="journal article" date="2014" name="Genome Announc.">
        <title>Draft genome sequence of the formaldehyde-resistant fungus Byssochlamys spectabilis No. 5 (anamorph Paecilomyces variotii No. 5) (NBRC109023).</title>
        <authorList>
            <person name="Oka T."/>
            <person name="Ekino K."/>
            <person name="Fukuda K."/>
            <person name="Nomura Y."/>
        </authorList>
    </citation>
    <scope>NUCLEOTIDE SEQUENCE [LARGE SCALE GENOMIC DNA]</scope>
    <source>
        <strain evidence="9">No. 5 / NBRC 109023</strain>
    </source>
</reference>
<dbReference type="EC" id="2.7.1.160" evidence="3"/>
<feature type="compositionally biased region" description="Polar residues" evidence="7">
    <location>
        <begin position="123"/>
        <end position="141"/>
    </location>
</feature>
<evidence type="ECO:0000256" key="6">
    <source>
        <dbReference type="ARBA" id="ARBA00047949"/>
    </source>
</evidence>
<keyword evidence="5" id="KW-0520">NAD</keyword>
<dbReference type="OrthoDB" id="419694at2759"/>
<dbReference type="AlphaFoldDB" id="V5GA37"/>
<evidence type="ECO:0000256" key="4">
    <source>
        <dbReference type="ARBA" id="ARBA00022679"/>
    </source>
</evidence>
<dbReference type="InterPro" id="IPR042081">
    <property type="entry name" value="RNA_2'-PTrans_C"/>
</dbReference>
<proteinExistence type="inferred from homology"/>
<evidence type="ECO:0000256" key="7">
    <source>
        <dbReference type="SAM" id="MobiDB-lite"/>
    </source>
</evidence>
<organism evidence="8 9">
    <name type="scientific">Byssochlamys spectabilis (strain No. 5 / NBRC 109023)</name>
    <name type="common">Paecilomyces variotii</name>
    <dbReference type="NCBI Taxonomy" id="1356009"/>
    <lineage>
        <taxon>Eukaryota</taxon>
        <taxon>Fungi</taxon>
        <taxon>Dikarya</taxon>
        <taxon>Ascomycota</taxon>
        <taxon>Pezizomycotina</taxon>
        <taxon>Eurotiomycetes</taxon>
        <taxon>Eurotiomycetidae</taxon>
        <taxon>Eurotiales</taxon>
        <taxon>Thermoascaceae</taxon>
        <taxon>Paecilomyces</taxon>
    </lineage>
</organism>
<evidence type="ECO:0000313" key="8">
    <source>
        <dbReference type="EMBL" id="GAD97792.1"/>
    </source>
</evidence>
<keyword evidence="9" id="KW-1185">Reference proteome</keyword>
<evidence type="ECO:0000313" key="9">
    <source>
        <dbReference type="Proteomes" id="UP000018001"/>
    </source>
</evidence>
<comment type="caution">
    <text evidence="8">The sequence shown here is derived from an EMBL/GenBank/DDBJ whole genome shotgun (WGS) entry which is preliminary data.</text>
</comment>
<dbReference type="InterPro" id="IPR002745">
    <property type="entry name" value="Ptrans_KptA/Tpt1"/>
</dbReference>
<dbReference type="InterPro" id="IPR042080">
    <property type="entry name" value="RNA_2'-PTrans_N"/>
</dbReference>
<dbReference type="Gene3D" id="3.20.170.30">
    <property type="match status" value="1"/>
</dbReference>
<dbReference type="EMBL" id="BAUL01000215">
    <property type="protein sequence ID" value="GAD97792.1"/>
    <property type="molecule type" value="Genomic_DNA"/>
</dbReference>
<comment type="function">
    <text evidence="1">Catalyzes the last step of tRNA splicing, the transfer of the splice junction 2'-phosphate from ligated tRNA to NAD to produce ADP-ribose 1''-2'' cyclic phosphate.</text>
</comment>
<dbReference type="HOGENOM" id="CLU_423337_0_0_1"/>
<dbReference type="Proteomes" id="UP000018001">
    <property type="component" value="Unassembled WGS sequence"/>
</dbReference>
<comment type="catalytic activity">
    <reaction evidence="6">
        <text>2'-phospho-[ligated tRNA] + NAD(+) = mature tRNA + ADP-alpha-D-ribose 1'',2''-cyclic phosphate + nicotinamide</text>
        <dbReference type="Rhea" id="RHEA:23324"/>
        <dbReference type="Rhea" id="RHEA-COMP:11106"/>
        <dbReference type="Rhea" id="RHEA-COMP:11107"/>
        <dbReference type="ChEBI" id="CHEBI:17154"/>
        <dbReference type="ChEBI" id="CHEBI:57540"/>
        <dbReference type="ChEBI" id="CHEBI:76596"/>
        <dbReference type="ChEBI" id="CHEBI:82883"/>
        <dbReference type="ChEBI" id="CHEBI:85027"/>
        <dbReference type="EC" id="2.7.1.160"/>
    </reaction>
</comment>
<evidence type="ECO:0000256" key="5">
    <source>
        <dbReference type="ARBA" id="ARBA00023027"/>
    </source>
</evidence>
<sequence length="647" mass="72109">MSRPRKDRREPSRDVTVSKALSYLLRHAAEREGLKMNSQGYANVADVLAWKKIKSLKVTLPEILHAVDSSDKKRFALLHIPSASADTSKEEATTEPTKSTVPDGTHEGPTSAEDDSAKVLGSAPSTSQEQQNSTAHALSVNDSDPSHFLIRATQGHSIKTVDAASFLERLSLSDDASETAKALPDTVVHGTYHAAWPAILASGGLRCMSRNHVHFATGPTLESIMPEGRDGQVKLLDSRKDLQNGHVISGMRRDAQVLIYINLKKALEAGCPFWRSENGVILSEGMDAGEGGNGKDTKQKVVPLEFFDVVVERKAGLGILYENGKVIQELPSELAGKPHPKVLHQPNSDYFAISGVTLKYLDLRTYGATPVPRNPDLACLTDPISHSKRDFAYFCSANMLGRDINKEHGREIGYSVHVHCWPLLDRVIGHRLVEANLKAFVEATCQFWKENSKLWCCLPSPKERCEHGENGREECLCFCEFKPTMEIAPTGRNPAVIPAVEDLIRQATVKMASSRRNQASYSGHRRERQQQSILARIPLEISIMIVEIICQGDTRDAENMLTAFGWRFPDSYWQNRCQKELVFEFQDLIDNGTLVDWQFLALRSQRLLKGHWPLENRARIFGLLQSIKKTFLTILEQDKVGDLSSRA</sequence>
<dbReference type="GO" id="GO:0000215">
    <property type="term" value="F:tRNA 2'-phosphotransferase activity"/>
    <property type="evidence" value="ECO:0007669"/>
    <property type="project" value="UniProtKB-EC"/>
</dbReference>
<comment type="similarity">
    <text evidence="2">Belongs to the KptA/TPT1 family.</text>
</comment>
<accession>V5GA37</accession>
<dbReference type="eggNOG" id="KOG2278">
    <property type="taxonomic scope" value="Eukaryota"/>
</dbReference>
<evidence type="ECO:0000256" key="1">
    <source>
        <dbReference type="ARBA" id="ARBA00003343"/>
    </source>
</evidence>
<feature type="region of interest" description="Disordered" evidence="7">
    <location>
        <begin position="84"/>
        <end position="141"/>
    </location>
</feature>
<dbReference type="Pfam" id="PF01885">
    <property type="entry name" value="PTS_2-RNA"/>
    <property type="match status" value="1"/>
</dbReference>
<dbReference type="SUPFAM" id="SSF56399">
    <property type="entry name" value="ADP-ribosylation"/>
    <property type="match status" value="1"/>
</dbReference>
<keyword evidence="4 8" id="KW-0808">Transferase</keyword>
<evidence type="ECO:0000256" key="3">
    <source>
        <dbReference type="ARBA" id="ARBA00012007"/>
    </source>
</evidence>
<name>V5GA37_BYSSN</name>
<evidence type="ECO:0000256" key="2">
    <source>
        <dbReference type="ARBA" id="ARBA00009836"/>
    </source>
</evidence>
<dbReference type="PANTHER" id="PTHR12684:SF2">
    <property type="entry name" value="TRNA 2'-PHOSPHOTRANSFERASE 1"/>
    <property type="match status" value="1"/>
</dbReference>
<protein>
    <recommendedName>
        <fullName evidence="3">2'-phosphotransferase</fullName>
        <ecNumber evidence="3">2.7.1.160</ecNumber>
    </recommendedName>
</protein>
<dbReference type="Gene3D" id="1.10.10.970">
    <property type="entry name" value="RNA 2'-phosphotransferase, Tpt1/KptA family, N-terminal domain"/>
    <property type="match status" value="1"/>
</dbReference>
<gene>
    <name evidence="8" type="ORF">PVAR5_6474</name>
</gene>
<dbReference type="InParanoid" id="V5GA37"/>